<dbReference type="Pfam" id="PF00005">
    <property type="entry name" value="ABC_tran"/>
    <property type="match status" value="2"/>
</dbReference>
<dbReference type="InterPro" id="IPR044746">
    <property type="entry name" value="ABCC_6TM_D1"/>
</dbReference>
<evidence type="ECO:0000256" key="4">
    <source>
        <dbReference type="ARBA" id="ARBA00022475"/>
    </source>
</evidence>
<evidence type="ECO:0000256" key="5">
    <source>
        <dbReference type="ARBA" id="ARBA00022692"/>
    </source>
</evidence>
<dbReference type="PANTHER" id="PTHR24223">
    <property type="entry name" value="ATP-BINDING CASSETTE SUB-FAMILY C"/>
    <property type="match status" value="1"/>
</dbReference>
<keyword evidence="8 11" id="KW-1133">Transmembrane helix</keyword>
<gene>
    <name evidence="14" type="ORF">K458DRAFT_390328</name>
</gene>
<evidence type="ECO:0000259" key="13">
    <source>
        <dbReference type="PROSITE" id="PS50929"/>
    </source>
</evidence>
<evidence type="ECO:0000256" key="1">
    <source>
        <dbReference type="ARBA" id="ARBA00004651"/>
    </source>
</evidence>
<name>A0A6G1IYN1_9PLEO</name>
<dbReference type="InterPro" id="IPR056227">
    <property type="entry name" value="TMD0_ABC"/>
</dbReference>
<evidence type="ECO:0000256" key="9">
    <source>
        <dbReference type="ARBA" id="ARBA00023136"/>
    </source>
</evidence>
<feature type="transmembrane region" description="Helical" evidence="11">
    <location>
        <begin position="69"/>
        <end position="92"/>
    </location>
</feature>
<dbReference type="SMART" id="SM00382">
    <property type="entry name" value="AAA"/>
    <property type="match status" value="2"/>
</dbReference>
<dbReference type="Proteomes" id="UP000799291">
    <property type="component" value="Unassembled WGS sequence"/>
</dbReference>
<sequence>MASSSGHNCTVVDNSFGPYAGQDCRGGFDFTILFEETILSITPIALILCIAPFRIFFLWRKETKVSKSLLLPAKLIAWIFLAAFDLGLLVLWVDHQDIKNNAVLASATLSLVGALVLCLLSYFEHLRCIRTSLLLNIYLLLTVVFDAARSRTYSLDSDLEVVSVLFTTRVGVKLFLAIFEARGKRSLLLPAFADCPPEATSGVYSRALFWWQHELFKKGFSNVLSVDDLFHLDKHLRSDYLHQVIRSAWDKATRTGSNSLLAVTAKKLKWPILAVVPPRLCLTAFNFCQPFLIERAVTFSQQVTSNQTTNIGYGLIGAYVLVYVGIAISTGQKEHLTYRFITMMRGGLISMLYNKAGDIALTNVDTASSMTLMSADIERIVTGMTTAHEMWSNTIEVVLAIYLLQRQLGAACGIPIGVAFVSLAGSLGATSLVMQRQALWLQAIERRIAATTAMLGSMKGVKMCGLTDVLREDLHQLRIDELNISKKFRKLLIWTMGFSYISPVVAPILTFAVFSILAQDSNGQSTLDTAKVFTSLSLFTLLCEPLGSLIMALAAFMGGVGSFQRIQEFISSEPTMERRKFPFLRSSIGSASDVGYDSDKDSKVSQKSRYSLEATGMGSSEAIVIENGYFGWDKEKQPMGCLQGIDMTVPRAKITMVVGPVGCGKSTLLKAILGELPVMGGIVQLSTLRIALCDQTPWHVNGTVQQSIIGVSDFDQRWYAAVVRSCALDEDLRLLPQGDQTQIGSKGIALSGGQSQRIALARGIYAQKDLVILDDCLSGLDGQTENRIWHSLFGREGLLKRCRTTVLIASSSTKRLPYCDHIIALDKEGTIVELGSFDKLNGSSGYVSSFDLPPPDWNFAPEKHVYEAPPRYTERVSSGKVTEEDIQAETNRRTGDAAIYLYYVRSVGWIPTLIFIVSITIFIFGQSFPTIWVKLWAEHNEKFPNQRLGYYLGIYAMLGACALFFLIISCWQLIITMVPKSGINFHKRLLDTVLGSPMAFFASTDTGVTLNRFSQDLMLIDMELPVAALNTFATFVLCIAQMALIAVAAPFAAISFPIIGISVYFIQKFYLRTSRQLRFLDLEAKSPLYTQFNEMLEGLATIRAFGWQSFIEEKGKALLDRSQRPFYLLFAVQRWLTLVLDLIVAAVATILIVLVVTLRGKLSAGYVGVALLNVILFSQNIKLLISFWTQLETHIGSVARIKTFTTDAICEDKESEDQTPPPNWPASGKIEFKDITACYRAHEPVISKFSLSIEPGEKVAIVGRTGSGKSSLVLTLFRMIELSGGSITIDSHPLRRIPRQTIRSRLIGLPQDAYLLPGSVRLNADPLKQSNDKAIMQALKDVQLWDIVVSKGDENKYAHPLDVEVEDLHFSHGQRQLFCIARALLRKEKSSIVVLDEATSNLDHASDSHVQRLLRSKFASHTIIAVAHKLETVLDFDKVVVMNQGQLVEYGEPYKLLEREGSWFKSLYEDASRNDGPEASDDIMQISQ</sequence>
<dbReference type="CDD" id="cd18579">
    <property type="entry name" value="ABC_6TM_ABCC_D1"/>
    <property type="match status" value="1"/>
</dbReference>
<dbReference type="SUPFAM" id="SSF52540">
    <property type="entry name" value="P-loop containing nucleoside triphosphate hydrolases"/>
    <property type="match status" value="2"/>
</dbReference>
<dbReference type="EMBL" id="MU005585">
    <property type="protein sequence ID" value="KAF2683051.1"/>
    <property type="molecule type" value="Genomic_DNA"/>
</dbReference>
<keyword evidence="6" id="KW-0547">Nucleotide-binding</keyword>
<dbReference type="OrthoDB" id="6500128at2759"/>
<dbReference type="FunFam" id="3.40.50.300:FF:000838">
    <property type="entry name" value="ABC multidrug transporter (Eurofung)"/>
    <property type="match status" value="1"/>
</dbReference>
<dbReference type="InterPro" id="IPR011527">
    <property type="entry name" value="ABC1_TM_dom"/>
</dbReference>
<dbReference type="GO" id="GO:0005886">
    <property type="term" value="C:plasma membrane"/>
    <property type="evidence" value="ECO:0007669"/>
    <property type="project" value="UniProtKB-SubCell"/>
</dbReference>
<evidence type="ECO:0000313" key="14">
    <source>
        <dbReference type="EMBL" id="KAF2683051.1"/>
    </source>
</evidence>
<proteinExistence type="inferred from homology"/>
<feature type="domain" description="ABC transmembrane type-1" evidence="13">
    <location>
        <begin position="280"/>
        <end position="558"/>
    </location>
</feature>
<feature type="transmembrane region" description="Helical" evidence="11">
    <location>
        <begin position="902"/>
        <end position="928"/>
    </location>
</feature>
<dbReference type="InterPro" id="IPR003593">
    <property type="entry name" value="AAA+_ATPase"/>
</dbReference>
<feature type="transmembrane region" description="Helical" evidence="11">
    <location>
        <begin position="538"/>
        <end position="560"/>
    </location>
</feature>
<keyword evidence="14" id="KW-0378">Hydrolase</keyword>
<comment type="similarity">
    <text evidence="2">Belongs to the ABC transporter superfamily. ABCC family. Conjugate transporter (TC 3.A.1.208) subfamily.</text>
</comment>
<keyword evidence="7" id="KW-0067">ATP-binding</keyword>
<dbReference type="Gene3D" id="1.20.1560.10">
    <property type="entry name" value="ABC transporter type 1, transmembrane domain"/>
    <property type="match status" value="2"/>
</dbReference>
<accession>A0A6G1IYN1</accession>
<feature type="transmembrane region" description="Helical" evidence="11">
    <location>
        <begin position="491"/>
        <end position="518"/>
    </location>
</feature>
<feature type="transmembrane region" description="Helical" evidence="11">
    <location>
        <begin position="1164"/>
        <end position="1185"/>
    </location>
</feature>
<reference evidence="14" key="1">
    <citation type="journal article" date="2020" name="Stud. Mycol.">
        <title>101 Dothideomycetes genomes: a test case for predicting lifestyles and emergence of pathogens.</title>
        <authorList>
            <person name="Haridas S."/>
            <person name="Albert R."/>
            <person name="Binder M."/>
            <person name="Bloem J."/>
            <person name="Labutti K."/>
            <person name="Salamov A."/>
            <person name="Andreopoulos B."/>
            <person name="Baker S."/>
            <person name="Barry K."/>
            <person name="Bills G."/>
            <person name="Bluhm B."/>
            <person name="Cannon C."/>
            <person name="Castanera R."/>
            <person name="Culley D."/>
            <person name="Daum C."/>
            <person name="Ezra D."/>
            <person name="Gonzalez J."/>
            <person name="Henrissat B."/>
            <person name="Kuo A."/>
            <person name="Liang C."/>
            <person name="Lipzen A."/>
            <person name="Lutzoni F."/>
            <person name="Magnuson J."/>
            <person name="Mondo S."/>
            <person name="Nolan M."/>
            <person name="Ohm R."/>
            <person name="Pangilinan J."/>
            <person name="Park H.-J."/>
            <person name="Ramirez L."/>
            <person name="Alfaro M."/>
            <person name="Sun H."/>
            <person name="Tritt A."/>
            <person name="Yoshinaga Y."/>
            <person name="Zwiers L.-H."/>
            <person name="Turgeon B."/>
            <person name="Goodwin S."/>
            <person name="Spatafora J."/>
            <person name="Crous P."/>
            <person name="Grigoriev I."/>
        </authorList>
    </citation>
    <scope>NUCLEOTIDE SEQUENCE</scope>
    <source>
        <strain evidence="14">CBS 122367</strain>
    </source>
</reference>
<dbReference type="CDD" id="cd03244">
    <property type="entry name" value="ABCC_MRP_domain2"/>
    <property type="match status" value="1"/>
</dbReference>
<comment type="subcellular location">
    <subcellularLocation>
        <location evidence="1">Cell membrane</location>
        <topology evidence="1">Multi-pass membrane protein</topology>
    </subcellularLocation>
</comment>
<evidence type="ECO:0000259" key="12">
    <source>
        <dbReference type="PROSITE" id="PS50893"/>
    </source>
</evidence>
<dbReference type="PANTHER" id="PTHR24223:SF269">
    <property type="entry name" value="ABC MULTIDRUG TRANSPORTER (EUROFUNG)-RELATED"/>
    <property type="match status" value="1"/>
</dbReference>
<dbReference type="Pfam" id="PF24357">
    <property type="entry name" value="TMD0_ABC"/>
    <property type="match status" value="1"/>
</dbReference>
<dbReference type="FunFam" id="1.20.1560.10:FF:000055">
    <property type="entry name" value="ABC multidrug transporter (Eurofung)"/>
    <property type="match status" value="1"/>
</dbReference>
<feature type="domain" description="ABC transporter" evidence="12">
    <location>
        <begin position="623"/>
        <end position="853"/>
    </location>
</feature>
<feature type="domain" description="ABC transporter" evidence="12">
    <location>
        <begin position="1230"/>
        <end position="1469"/>
    </location>
</feature>
<dbReference type="Gene3D" id="3.40.50.300">
    <property type="entry name" value="P-loop containing nucleotide triphosphate hydrolases"/>
    <property type="match status" value="2"/>
</dbReference>
<dbReference type="CDD" id="cd03250">
    <property type="entry name" value="ABCC_MRP_domain1"/>
    <property type="match status" value="1"/>
</dbReference>
<dbReference type="InterPro" id="IPR044726">
    <property type="entry name" value="ABCC_6TM_D2"/>
</dbReference>
<evidence type="ECO:0000256" key="3">
    <source>
        <dbReference type="ARBA" id="ARBA00022448"/>
    </source>
</evidence>
<dbReference type="FunFam" id="1.20.1560.10:FF:000066">
    <property type="entry name" value="ABC multidrug transporter (Eurofung)"/>
    <property type="match status" value="1"/>
</dbReference>
<dbReference type="GO" id="GO:0140359">
    <property type="term" value="F:ABC-type transporter activity"/>
    <property type="evidence" value="ECO:0007669"/>
    <property type="project" value="InterPro"/>
</dbReference>
<dbReference type="SUPFAM" id="SSF90123">
    <property type="entry name" value="ABC transporter transmembrane region"/>
    <property type="match status" value="2"/>
</dbReference>
<dbReference type="InterPro" id="IPR036640">
    <property type="entry name" value="ABC1_TM_sf"/>
</dbReference>
<keyword evidence="15" id="KW-1185">Reference proteome</keyword>
<keyword evidence="4" id="KW-1003">Cell membrane</keyword>
<evidence type="ECO:0000256" key="6">
    <source>
        <dbReference type="ARBA" id="ARBA00022741"/>
    </source>
</evidence>
<dbReference type="InterPro" id="IPR027417">
    <property type="entry name" value="P-loop_NTPase"/>
</dbReference>
<feature type="transmembrane region" description="Helical" evidence="11">
    <location>
        <begin position="104"/>
        <end position="123"/>
    </location>
</feature>
<keyword evidence="3" id="KW-0813">Transport</keyword>
<feature type="transmembrane region" description="Helical" evidence="11">
    <location>
        <begin position="38"/>
        <end position="57"/>
    </location>
</feature>
<feature type="domain" description="ABC transmembrane type-1" evidence="13">
    <location>
        <begin position="910"/>
        <end position="1193"/>
    </location>
</feature>
<feature type="transmembrane region" description="Helical" evidence="11">
    <location>
        <begin position="1135"/>
        <end position="1158"/>
    </location>
</feature>
<feature type="transmembrane region" description="Helical" evidence="11">
    <location>
        <begin position="1051"/>
        <end position="1071"/>
    </location>
</feature>
<dbReference type="FunFam" id="3.40.50.300:FF:001854">
    <property type="entry name" value="ABC multidrug transporter (Eurofung)"/>
    <property type="match status" value="1"/>
</dbReference>
<feature type="transmembrane region" description="Helical" evidence="11">
    <location>
        <begin position="948"/>
        <end position="978"/>
    </location>
</feature>
<evidence type="ECO:0000256" key="7">
    <source>
        <dbReference type="ARBA" id="ARBA00022840"/>
    </source>
</evidence>
<keyword evidence="5 11" id="KW-0812">Transmembrane</keyword>
<dbReference type="InterPro" id="IPR017871">
    <property type="entry name" value="ABC_transporter-like_CS"/>
</dbReference>
<evidence type="ECO:0000256" key="10">
    <source>
        <dbReference type="ARBA" id="ARBA00023180"/>
    </source>
</evidence>
<dbReference type="InterPro" id="IPR003439">
    <property type="entry name" value="ABC_transporter-like_ATP-bd"/>
</dbReference>
<evidence type="ECO:0000256" key="2">
    <source>
        <dbReference type="ARBA" id="ARBA00009726"/>
    </source>
</evidence>
<evidence type="ECO:0000256" key="11">
    <source>
        <dbReference type="SAM" id="Phobius"/>
    </source>
</evidence>
<organism evidence="14 15">
    <name type="scientific">Lentithecium fluviatile CBS 122367</name>
    <dbReference type="NCBI Taxonomy" id="1168545"/>
    <lineage>
        <taxon>Eukaryota</taxon>
        <taxon>Fungi</taxon>
        <taxon>Dikarya</taxon>
        <taxon>Ascomycota</taxon>
        <taxon>Pezizomycotina</taxon>
        <taxon>Dothideomycetes</taxon>
        <taxon>Pleosporomycetidae</taxon>
        <taxon>Pleosporales</taxon>
        <taxon>Massarineae</taxon>
        <taxon>Lentitheciaceae</taxon>
        <taxon>Lentithecium</taxon>
    </lineage>
</organism>
<dbReference type="InterPro" id="IPR050173">
    <property type="entry name" value="ABC_transporter_C-like"/>
</dbReference>
<dbReference type="CDD" id="cd18580">
    <property type="entry name" value="ABC_6TM_ABCC_D2"/>
    <property type="match status" value="1"/>
</dbReference>
<protein>
    <submittedName>
        <fullName evidence="14">P-loop containing nucleoside triphosphate hydrolase protein</fullName>
    </submittedName>
</protein>
<dbReference type="PROSITE" id="PS00211">
    <property type="entry name" value="ABC_TRANSPORTER_1"/>
    <property type="match status" value="2"/>
</dbReference>
<dbReference type="GO" id="GO:0016887">
    <property type="term" value="F:ATP hydrolysis activity"/>
    <property type="evidence" value="ECO:0007669"/>
    <property type="project" value="InterPro"/>
</dbReference>
<dbReference type="Pfam" id="PF00664">
    <property type="entry name" value="ABC_membrane"/>
    <property type="match status" value="1"/>
</dbReference>
<keyword evidence="9 11" id="KW-0472">Membrane</keyword>
<evidence type="ECO:0000256" key="8">
    <source>
        <dbReference type="ARBA" id="ARBA00022989"/>
    </source>
</evidence>
<dbReference type="PROSITE" id="PS50893">
    <property type="entry name" value="ABC_TRANSPORTER_2"/>
    <property type="match status" value="2"/>
</dbReference>
<dbReference type="GO" id="GO:0005524">
    <property type="term" value="F:ATP binding"/>
    <property type="evidence" value="ECO:0007669"/>
    <property type="project" value="UniProtKB-KW"/>
</dbReference>
<evidence type="ECO:0000313" key="15">
    <source>
        <dbReference type="Proteomes" id="UP000799291"/>
    </source>
</evidence>
<dbReference type="PROSITE" id="PS50929">
    <property type="entry name" value="ABC_TM1F"/>
    <property type="match status" value="2"/>
</dbReference>
<keyword evidence="10" id="KW-0325">Glycoprotein</keyword>